<dbReference type="SUPFAM" id="SSF56112">
    <property type="entry name" value="Protein kinase-like (PK-like)"/>
    <property type="match status" value="1"/>
</dbReference>
<dbReference type="InterPro" id="IPR030616">
    <property type="entry name" value="Aur-like"/>
</dbReference>
<dbReference type="GO" id="GO:0005524">
    <property type="term" value="F:ATP binding"/>
    <property type="evidence" value="ECO:0007669"/>
    <property type="project" value="UniProtKB-UniRule"/>
</dbReference>
<feature type="binding site" evidence="7">
    <location>
        <begin position="188"/>
        <end position="189"/>
    </location>
    <ligand>
        <name>ATP</name>
        <dbReference type="ChEBI" id="CHEBI:30616"/>
    </ligand>
</feature>
<evidence type="ECO:0000259" key="11">
    <source>
        <dbReference type="PROSITE" id="PS50011"/>
    </source>
</evidence>
<organism evidence="12 13">
    <name type="scientific">Xylaria flabelliformis</name>
    <dbReference type="NCBI Taxonomy" id="2512241"/>
    <lineage>
        <taxon>Eukaryota</taxon>
        <taxon>Fungi</taxon>
        <taxon>Dikarya</taxon>
        <taxon>Ascomycota</taxon>
        <taxon>Pezizomycotina</taxon>
        <taxon>Sordariomycetes</taxon>
        <taxon>Xylariomycetidae</taxon>
        <taxon>Xylariales</taxon>
        <taxon>Xylariaceae</taxon>
        <taxon>Xylaria</taxon>
    </lineage>
</organism>
<dbReference type="OrthoDB" id="377346at2759"/>
<feature type="active site" description="Proton acceptor" evidence="6">
    <location>
        <position position="184"/>
    </location>
</feature>
<comment type="similarity">
    <text evidence="10">Belongs to the protein kinase superfamily.</text>
</comment>
<dbReference type="Gene3D" id="1.10.510.10">
    <property type="entry name" value="Transferase(Phosphotransferase) domain 1"/>
    <property type="match status" value="1"/>
</dbReference>
<dbReference type="PROSITE" id="PS00108">
    <property type="entry name" value="PROTEIN_KINASE_ST"/>
    <property type="match status" value="1"/>
</dbReference>
<dbReference type="PANTHER" id="PTHR24350">
    <property type="entry name" value="SERINE/THREONINE-PROTEIN KINASE IAL-RELATED"/>
    <property type="match status" value="1"/>
</dbReference>
<evidence type="ECO:0000256" key="4">
    <source>
        <dbReference type="ARBA" id="ARBA00022777"/>
    </source>
</evidence>
<dbReference type="Pfam" id="PF00069">
    <property type="entry name" value="Pkinase"/>
    <property type="match status" value="1"/>
</dbReference>
<dbReference type="InterPro" id="IPR011009">
    <property type="entry name" value="Kinase-like_dom_sf"/>
</dbReference>
<dbReference type="GO" id="GO:0004674">
    <property type="term" value="F:protein serine/threonine kinase activity"/>
    <property type="evidence" value="ECO:0007669"/>
    <property type="project" value="UniProtKB-KW"/>
</dbReference>
<dbReference type="InterPro" id="IPR008271">
    <property type="entry name" value="Ser/Thr_kinase_AS"/>
</dbReference>
<keyword evidence="1 10" id="KW-0723">Serine/threonine-protein kinase</keyword>
<feature type="domain" description="Protein kinase" evidence="11">
    <location>
        <begin position="82"/>
        <end position="248"/>
    </location>
</feature>
<evidence type="ECO:0000313" key="12">
    <source>
        <dbReference type="EMBL" id="TRX95412.1"/>
    </source>
</evidence>
<proteinExistence type="inferred from homology"/>
<keyword evidence="4" id="KW-0418">Kinase</keyword>
<evidence type="ECO:0000256" key="5">
    <source>
        <dbReference type="ARBA" id="ARBA00022840"/>
    </source>
</evidence>
<keyword evidence="2" id="KW-0808">Transferase</keyword>
<feature type="binding site" evidence="7 9">
    <location>
        <position position="111"/>
    </location>
    <ligand>
        <name>ATP</name>
        <dbReference type="ChEBI" id="CHEBI:30616"/>
    </ligand>
</feature>
<evidence type="ECO:0000256" key="9">
    <source>
        <dbReference type="PROSITE-ProRule" id="PRU10141"/>
    </source>
</evidence>
<evidence type="ECO:0000256" key="6">
    <source>
        <dbReference type="PIRSR" id="PIRSR630616-1"/>
    </source>
</evidence>
<evidence type="ECO:0000256" key="3">
    <source>
        <dbReference type="ARBA" id="ARBA00022741"/>
    </source>
</evidence>
<dbReference type="PROSITE" id="PS50011">
    <property type="entry name" value="PROTEIN_KINASE_DOM"/>
    <property type="match status" value="1"/>
</dbReference>
<protein>
    <recommendedName>
        <fullName evidence="11">Protein kinase domain-containing protein</fullName>
    </recommendedName>
</protein>
<dbReference type="Proteomes" id="UP000319160">
    <property type="component" value="Unassembled WGS sequence"/>
</dbReference>
<dbReference type="STRING" id="2512241.A0A553I5D0"/>
<keyword evidence="5 7" id="KW-0067">ATP-binding</keyword>
<evidence type="ECO:0000256" key="1">
    <source>
        <dbReference type="ARBA" id="ARBA00022527"/>
    </source>
</evidence>
<accession>A0A553I5D0</accession>
<dbReference type="AlphaFoldDB" id="A0A553I5D0"/>
<evidence type="ECO:0000256" key="8">
    <source>
        <dbReference type="PIRSR" id="PIRSR630616-3"/>
    </source>
</evidence>
<gene>
    <name evidence="12" type="ORF">FHL15_003743</name>
</gene>
<feature type="binding site" evidence="7">
    <location>
        <position position="92"/>
    </location>
    <ligand>
        <name>ATP</name>
        <dbReference type="ChEBI" id="CHEBI:30616"/>
    </ligand>
</feature>
<name>A0A553I5D0_9PEZI</name>
<feature type="binding site" evidence="7">
    <location>
        <position position="202"/>
    </location>
    <ligand>
        <name>ATP</name>
        <dbReference type="ChEBI" id="CHEBI:30616"/>
    </ligand>
</feature>
<dbReference type="Gene3D" id="3.30.200.20">
    <property type="entry name" value="Phosphorylase Kinase, domain 1"/>
    <property type="match status" value="2"/>
</dbReference>
<dbReference type="InterPro" id="IPR017441">
    <property type="entry name" value="Protein_kinase_ATP_BS"/>
</dbReference>
<dbReference type="PROSITE" id="PS00107">
    <property type="entry name" value="PROTEIN_KINASE_ATP"/>
    <property type="match status" value="1"/>
</dbReference>
<dbReference type="InterPro" id="IPR000719">
    <property type="entry name" value="Prot_kinase_dom"/>
</dbReference>
<dbReference type="SMART" id="SM00220">
    <property type="entry name" value="S_TKc"/>
    <property type="match status" value="1"/>
</dbReference>
<sequence>MSSTTTAVKASWFIRDERYQPAARIPLPIGDSQLRKQTCLNRLRIPTGTTTAKSSHVVLDNVKQNAIQPRPIIHGRLHLGMFKIGRPLGKGKFGRIYLARHRKSGYICALKMLRKEEITRERAEFHVRREIERIFLILEYPARDELFTILQQEGRFPEPRAAEHIAQVTSSLKYLHNKNVIHRDIKPENILVGFYGELKLADFGYSVHAPSDRRDTLCGTLDYLPPEMIRPSQHYTKAIDQWTFGVLT</sequence>
<keyword evidence="13" id="KW-1185">Reference proteome</keyword>
<evidence type="ECO:0000313" key="13">
    <source>
        <dbReference type="Proteomes" id="UP000319160"/>
    </source>
</evidence>
<evidence type="ECO:0000256" key="7">
    <source>
        <dbReference type="PIRSR" id="PIRSR630616-2"/>
    </source>
</evidence>
<evidence type="ECO:0000256" key="2">
    <source>
        <dbReference type="ARBA" id="ARBA00022679"/>
    </source>
</evidence>
<evidence type="ECO:0000256" key="10">
    <source>
        <dbReference type="RuleBase" id="RU000304"/>
    </source>
</evidence>
<feature type="cross-link" description="Glycyl lysine isopeptide (Lys-Gly) (interchain with G-Cter in SUMO2)" evidence="8">
    <location>
        <position position="186"/>
    </location>
</feature>
<reference evidence="13" key="1">
    <citation type="submission" date="2019-06" db="EMBL/GenBank/DDBJ databases">
        <title>Draft genome sequence of the griseofulvin-producing fungus Xylaria cubensis strain G536.</title>
        <authorList>
            <person name="Mead M.E."/>
            <person name="Raja H.A."/>
            <person name="Steenwyk J.L."/>
            <person name="Knowles S.L."/>
            <person name="Oberlies N.H."/>
            <person name="Rokas A."/>
        </authorList>
    </citation>
    <scope>NUCLEOTIDE SEQUENCE [LARGE SCALE GENOMIC DNA]</scope>
    <source>
        <strain evidence="13">G536</strain>
    </source>
</reference>
<keyword evidence="3 7" id="KW-0547">Nucleotide-binding</keyword>
<dbReference type="EMBL" id="VFLP01000016">
    <property type="protein sequence ID" value="TRX95412.1"/>
    <property type="molecule type" value="Genomic_DNA"/>
</dbReference>
<comment type="caution">
    <text evidence="12">The sequence shown here is derived from an EMBL/GenBank/DDBJ whole genome shotgun (WGS) entry which is preliminary data.</text>
</comment>